<dbReference type="NCBIfam" id="TIGR01352">
    <property type="entry name" value="tonB_Cterm"/>
    <property type="match status" value="1"/>
</dbReference>
<dbReference type="PANTHER" id="PTHR33446:SF11">
    <property type="entry name" value="TONB3"/>
    <property type="match status" value="1"/>
</dbReference>
<feature type="domain" description="TonB C-terminal" evidence="10">
    <location>
        <begin position="43"/>
        <end position="143"/>
    </location>
</feature>
<dbReference type="GO" id="GO:0055085">
    <property type="term" value="P:transmembrane transport"/>
    <property type="evidence" value="ECO:0007669"/>
    <property type="project" value="InterPro"/>
</dbReference>
<dbReference type="InterPro" id="IPR051045">
    <property type="entry name" value="TonB-dependent_transducer"/>
</dbReference>
<organism evidence="11 12">
    <name type="scientific">Chitinibacter fontanus</name>
    <dbReference type="NCBI Taxonomy" id="1737446"/>
    <lineage>
        <taxon>Bacteria</taxon>
        <taxon>Pseudomonadati</taxon>
        <taxon>Pseudomonadota</taxon>
        <taxon>Betaproteobacteria</taxon>
        <taxon>Neisseriales</taxon>
        <taxon>Chitinibacteraceae</taxon>
        <taxon>Chitinibacter</taxon>
    </lineage>
</organism>
<evidence type="ECO:0000256" key="6">
    <source>
        <dbReference type="ARBA" id="ARBA00022692"/>
    </source>
</evidence>
<evidence type="ECO:0000313" key="11">
    <source>
        <dbReference type="EMBL" id="QLI81509.1"/>
    </source>
</evidence>
<sequence>MDKSQELALKAAQIAQQNHAYQSKPRKTFVGVNAKQTSVAMYMDGWRQKIERVGTMAYPVDADGNKLYGRLRVMVEIDADGTMRSSQIDQSSGNPQLDAAALQILKMSAPFPKLPPDMLDATGKPSKILVITRTWTFERQQLESN</sequence>
<evidence type="ECO:0000313" key="12">
    <source>
        <dbReference type="Proteomes" id="UP000510822"/>
    </source>
</evidence>
<dbReference type="Pfam" id="PF03544">
    <property type="entry name" value="TonB_C"/>
    <property type="match status" value="1"/>
</dbReference>
<keyword evidence="4" id="KW-1003">Cell membrane</keyword>
<dbReference type="EMBL" id="CP058952">
    <property type="protein sequence ID" value="QLI81509.1"/>
    <property type="molecule type" value="Genomic_DNA"/>
</dbReference>
<evidence type="ECO:0000256" key="3">
    <source>
        <dbReference type="ARBA" id="ARBA00022448"/>
    </source>
</evidence>
<keyword evidence="6" id="KW-0812">Transmembrane</keyword>
<evidence type="ECO:0000256" key="1">
    <source>
        <dbReference type="ARBA" id="ARBA00004383"/>
    </source>
</evidence>
<keyword evidence="12" id="KW-1185">Reference proteome</keyword>
<dbReference type="SUPFAM" id="SSF74653">
    <property type="entry name" value="TolA/TonB C-terminal domain"/>
    <property type="match status" value="1"/>
</dbReference>
<keyword evidence="7" id="KW-0653">Protein transport</keyword>
<evidence type="ECO:0000256" key="9">
    <source>
        <dbReference type="ARBA" id="ARBA00023136"/>
    </source>
</evidence>
<keyword evidence="8" id="KW-1133">Transmembrane helix</keyword>
<dbReference type="InterPro" id="IPR037682">
    <property type="entry name" value="TonB_C"/>
</dbReference>
<dbReference type="GO" id="GO:0098797">
    <property type="term" value="C:plasma membrane protein complex"/>
    <property type="evidence" value="ECO:0007669"/>
    <property type="project" value="TreeGrafter"/>
</dbReference>
<reference evidence="11 12" key="1">
    <citation type="journal article" date="2016" name="Int. J. Syst. Evol. Microbiol.">
        <title>Chitinibacter fontanus sp. nov., isolated from a spring.</title>
        <authorList>
            <person name="Sheu S.Y."/>
            <person name="Li Y.S."/>
            <person name="Young C.C."/>
            <person name="Chen W.M."/>
        </authorList>
    </citation>
    <scope>NUCLEOTIDE SEQUENCE [LARGE SCALE GENOMIC DNA]</scope>
    <source>
        <strain evidence="11 12">STM-7</strain>
    </source>
</reference>
<name>A0A7D5ZGI6_9NEIS</name>
<evidence type="ECO:0000256" key="2">
    <source>
        <dbReference type="ARBA" id="ARBA00006555"/>
    </source>
</evidence>
<keyword evidence="5" id="KW-0997">Cell inner membrane</keyword>
<dbReference type="AlphaFoldDB" id="A0A7D5ZGI6"/>
<gene>
    <name evidence="11" type="ORF">HZU75_08185</name>
</gene>
<protein>
    <submittedName>
        <fullName evidence="11">Energy transducer TonB</fullName>
    </submittedName>
</protein>
<dbReference type="PROSITE" id="PS52015">
    <property type="entry name" value="TONB_CTD"/>
    <property type="match status" value="1"/>
</dbReference>
<comment type="similarity">
    <text evidence="2">Belongs to the TonB family.</text>
</comment>
<dbReference type="Gene3D" id="3.30.1150.10">
    <property type="match status" value="1"/>
</dbReference>
<keyword evidence="9" id="KW-0472">Membrane</keyword>
<evidence type="ECO:0000256" key="4">
    <source>
        <dbReference type="ARBA" id="ARBA00022475"/>
    </source>
</evidence>
<dbReference type="KEGG" id="cfon:HZU75_08185"/>
<dbReference type="InterPro" id="IPR006260">
    <property type="entry name" value="TonB/TolA_C"/>
</dbReference>
<evidence type="ECO:0000256" key="5">
    <source>
        <dbReference type="ARBA" id="ARBA00022519"/>
    </source>
</evidence>
<comment type="subcellular location">
    <subcellularLocation>
        <location evidence="1">Cell inner membrane</location>
        <topology evidence="1">Single-pass membrane protein</topology>
        <orientation evidence="1">Periplasmic side</orientation>
    </subcellularLocation>
</comment>
<evidence type="ECO:0000259" key="10">
    <source>
        <dbReference type="PROSITE" id="PS52015"/>
    </source>
</evidence>
<dbReference type="RefSeq" id="WP_180308634.1">
    <property type="nucleotide sequence ID" value="NZ_CP058952.1"/>
</dbReference>
<dbReference type="PANTHER" id="PTHR33446">
    <property type="entry name" value="PROTEIN TONB-RELATED"/>
    <property type="match status" value="1"/>
</dbReference>
<proteinExistence type="inferred from homology"/>
<evidence type="ECO:0000256" key="7">
    <source>
        <dbReference type="ARBA" id="ARBA00022927"/>
    </source>
</evidence>
<keyword evidence="3" id="KW-0813">Transport</keyword>
<dbReference type="GO" id="GO:0031992">
    <property type="term" value="F:energy transducer activity"/>
    <property type="evidence" value="ECO:0007669"/>
    <property type="project" value="TreeGrafter"/>
</dbReference>
<evidence type="ECO:0000256" key="8">
    <source>
        <dbReference type="ARBA" id="ARBA00022989"/>
    </source>
</evidence>
<dbReference type="Proteomes" id="UP000510822">
    <property type="component" value="Chromosome"/>
</dbReference>
<accession>A0A7D5ZGI6</accession>
<dbReference type="GO" id="GO:0015031">
    <property type="term" value="P:protein transport"/>
    <property type="evidence" value="ECO:0007669"/>
    <property type="project" value="UniProtKB-KW"/>
</dbReference>